<sequence>MGSVSVAASRWVFRHIADYGIRPDEDRADFGPYRLALLLADYTNPKDPGEGAWPSRDTLAVDLRTTPRTVTRWLARLIAAGVVEVHEQEAPPTGRRGRRSHRYLLPGFLAAELLDKPSVSVSRNSSDLEDTLRGNVSRNSADLRDTDAKLRDTDGGIARHGHAHDDPRGRYLEVKEGKDPLPPTPWFPRQCSQHQDAENDRPCVPCKRARQDHDAAADEKLTRQQVEDILGVDYWQPPPPPANIWDDDRASQAWAREQVEAHRADRMRQAKLRLSKSETGGPAVDVTRLPAPASTGGREQTPPPPHSSVTA</sequence>
<dbReference type="HOGENOM" id="CLU_893595_0_0_11"/>
<dbReference type="Proteomes" id="UP000001382">
    <property type="component" value="Chromosome"/>
</dbReference>
<dbReference type="Gene3D" id="1.10.10.10">
    <property type="entry name" value="Winged helix-like DNA-binding domain superfamily/Winged helix DNA-binding domain"/>
    <property type="match status" value="1"/>
</dbReference>
<keyword evidence="3" id="KW-1185">Reference proteome</keyword>
<proteinExistence type="predicted"/>
<protein>
    <recommendedName>
        <fullName evidence="4">Helix-turn-helix domain-containing protein</fullName>
    </recommendedName>
</protein>
<gene>
    <name evidence="2" type="ordered locus">Gobs_3572</name>
</gene>
<feature type="region of interest" description="Disordered" evidence="1">
    <location>
        <begin position="265"/>
        <end position="311"/>
    </location>
</feature>
<reference evidence="2 3" key="1">
    <citation type="journal article" date="2010" name="Stand. Genomic Sci.">
        <title>Complete genome sequence of Geodermatophilus obscurus type strain (G-20).</title>
        <authorList>
            <person name="Ivanova N."/>
            <person name="Sikorski J."/>
            <person name="Jando M."/>
            <person name="Munk C."/>
            <person name="Lapidus A."/>
            <person name="Glavina Del Rio T."/>
            <person name="Copeland A."/>
            <person name="Tice H."/>
            <person name="Cheng J.-F."/>
            <person name="Lucas S."/>
            <person name="Chen F."/>
            <person name="Nolan M."/>
            <person name="Bruce D."/>
            <person name="Goodwin L."/>
            <person name="Pitluck S."/>
            <person name="Mavromatis K."/>
            <person name="Mikhailova N."/>
            <person name="Pati A."/>
            <person name="Chen A."/>
            <person name="Palaniappan K."/>
            <person name="Land M."/>
            <person name="Hauser L."/>
            <person name="Chang Y.-J."/>
            <person name="Jeffries C.D."/>
            <person name="Meincke L."/>
            <person name="Brettin T."/>
            <person name="Detter J.C."/>
            <person name="Detter J.C."/>
            <person name="Rohde M."/>
            <person name="Goeker M."/>
            <person name="Bristow J."/>
            <person name="Eisen J.A."/>
            <person name="Markowitz V."/>
            <person name="Hugenholtz P."/>
            <person name="Kyrpides N.C."/>
            <person name="Klenk H.-P."/>
        </authorList>
    </citation>
    <scope>NUCLEOTIDE SEQUENCE [LARGE SCALE GENOMIC DNA]</scope>
    <source>
        <strain evidence="3">ATCC 25078 / DSM 43160 / JCM 3152 / KCC A-0152 / KCTC 9177 / NBRC 13315 / NRRL B-3577 / G-20</strain>
    </source>
</reference>
<accession>D2SBQ3</accession>
<evidence type="ECO:0000256" key="1">
    <source>
        <dbReference type="SAM" id="MobiDB-lite"/>
    </source>
</evidence>
<feature type="compositionally biased region" description="Pro residues" evidence="1">
    <location>
        <begin position="301"/>
        <end position="311"/>
    </location>
</feature>
<evidence type="ECO:0000313" key="3">
    <source>
        <dbReference type="Proteomes" id="UP000001382"/>
    </source>
</evidence>
<dbReference type="STRING" id="526225.Gobs_3572"/>
<organism evidence="2 3">
    <name type="scientific">Geodermatophilus obscurus (strain ATCC 25078 / DSM 43160 / JCM 3152 / CCUG 61914 / KCC A-0152 / KCTC 9177 / NBRC 13315 / NRRL B-3577 / G-20)</name>
    <dbReference type="NCBI Taxonomy" id="526225"/>
    <lineage>
        <taxon>Bacteria</taxon>
        <taxon>Bacillati</taxon>
        <taxon>Actinomycetota</taxon>
        <taxon>Actinomycetes</taxon>
        <taxon>Geodermatophilales</taxon>
        <taxon>Geodermatophilaceae</taxon>
        <taxon>Geodermatophilus</taxon>
    </lineage>
</organism>
<dbReference type="EMBL" id="CP001867">
    <property type="protein sequence ID" value="ADB76160.1"/>
    <property type="molecule type" value="Genomic_DNA"/>
</dbReference>
<evidence type="ECO:0000313" key="2">
    <source>
        <dbReference type="EMBL" id="ADB76160.1"/>
    </source>
</evidence>
<reference evidence="3" key="2">
    <citation type="submission" date="2010-01" db="EMBL/GenBank/DDBJ databases">
        <title>The complete genome of Geodermatophilus obscurus DSM 43160.</title>
        <authorList>
            <consortium name="US DOE Joint Genome Institute (JGI-PGF)"/>
            <person name="Lucas S."/>
            <person name="Copeland A."/>
            <person name="Lapidus A."/>
            <person name="Glavina del Rio T."/>
            <person name="Dalin E."/>
            <person name="Tice H."/>
            <person name="Bruce D."/>
            <person name="Goodwin L."/>
            <person name="Pitluck S."/>
            <person name="Kyrpides N."/>
            <person name="Mavromatis K."/>
            <person name="Ivanova N."/>
            <person name="Munk A.C."/>
            <person name="Brettin T."/>
            <person name="Detter J.C."/>
            <person name="Han C."/>
            <person name="Larimer F."/>
            <person name="Land M."/>
            <person name="Hauser L."/>
            <person name="Markowitz V."/>
            <person name="Cheng J.-F."/>
            <person name="Hugenholtz P."/>
            <person name="Woyke T."/>
            <person name="Wu D."/>
            <person name="Jando M."/>
            <person name="Schneider S."/>
            <person name="Klenk H.-P."/>
            <person name="Eisen J.A."/>
        </authorList>
    </citation>
    <scope>NUCLEOTIDE SEQUENCE [LARGE SCALE GENOMIC DNA]</scope>
    <source>
        <strain evidence="3">ATCC 25078 / DSM 43160 / JCM 3152 / KCC A-0152 / KCTC 9177 / NBRC 13315 / NRRL B-3577 / G-20</strain>
    </source>
</reference>
<evidence type="ECO:0008006" key="4">
    <source>
        <dbReference type="Google" id="ProtNLM"/>
    </source>
</evidence>
<dbReference type="AlphaFoldDB" id="D2SBQ3"/>
<dbReference type="InterPro" id="IPR036388">
    <property type="entry name" value="WH-like_DNA-bd_sf"/>
</dbReference>
<dbReference type="KEGG" id="gob:Gobs_3572"/>
<name>D2SBQ3_GEOOG</name>